<comment type="caution">
    <text evidence="1">The sequence shown here is derived from an EMBL/GenBank/DDBJ whole genome shotgun (WGS) entry which is preliminary data.</text>
</comment>
<dbReference type="Proteomes" id="UP001295423">
    <property type="component" value="Unassembled WGS sequence"/>
</dbReference>
<dbReference type="AlphaFoldDB" id="A0AAD2JHH0"/>
<protein>
    <submittedName>
        <fullName evidence="1">Uncharacterized protein</fullName>
    </submittedName>
</protein>
<evidence type="ECO:0000313" key="1">
    <source>
        <dbReference type="EMBL" id="CAJ1950251.1"/>
    </source>
</evidence>
<evidence type="ECO:0000313" key="2">
    <source>
        <dbReference type="Proteomes" id="UP001295423"/>
    </source>
</evidence>
<dbReference type="PANTHER" id="PTHR43642">
    <property type="entry name" value="HYBRID SIGNAL TRANSDUCTION HISTIDINE KINASE G"/>
    <property type="match status" value="1"/>
</dbReference>
<dbReference type="PANTHER" id="PTHR43642:SF1">
    <property type="entry name" value="HYBRID SIGNAL TRANSDUCTION HISTIDINE KINASE G"/>
    <property type="match status" value="1"/>
</dbReference>
<name>A0AAD2JHH0_9STRA</name>
<reference evidence="1" key="1">
    <citation type="submission" date="2023-08" db="EMBL/GenBank/DDBJ databases">
        <authorList>
            <person name="Audoor S."/>
            <person name="Bilcke G."/>
        </authorList>
    </citation>
    <scope>NUCLEOTIDE SEQUENCE</scope>
</reference>
<dbReference type="EMBL" id="CAKOGP040001759">
    <property type="protein sequence ID" value="CAJ1950251.1"/>
    <property type="molecule type" value="Genomic_DNA"/>
</dbReference>
<accession>A0AAD2JHH0</accession>
<sequence>MDGSTIRWVHDKLQEAALGFRGDVSASIKFDIGTTLYYRLRPKELEDDLFNVADLINNGNLRRRPDFATMNMKAAEKARCISAFESARNYAIHGLRLLSDKRWVDNRPLTLRLYTLAAEMEMILGNVEMAAKYREDILNYGNFSIMETLPLKLSKAKSLSEVALKFEEAVAYGLAVLKELGCKLVLSKSLVPAQAIVKLMLVLSKVKKLDAHSIASIGTMSDPKEKAIASILAYIKYASYNNGNIYLHTICCCKLIEMTLKYGSNEFSGIAFGTLGSTVVLVQQDYETALRIFELASRVQEMSGNTRTSEYLY</sequence>
<proteinExistence type="predicted"/>
<keyword evidence="2" id="KW-1185">Reference proteome</keyword>
<organism evidence="1 2">
    <name type="scientific">Cylindrotheca closterium</name>
    <dbReference type="NCBI Taxonomy" id="2856"/>
    <lineage>
        <taxon>Eukaryota</taxon>
        <taxon>Sar</taxon>
        <taxon>Stramenopiles</taxon>
        <taxon>Ochrophyta</taxon>
        <taxon>Bacillariophyta</taxon>
        <taxon>Bacillariophyceae</taxon>
        <taxon>Bacillariophycidae</taxon>
        <taxon>Bacillariales</taxon>
        <taxon>Bacillariaceae</taxon>
        <taxon>Cylindrotheca</taxon>
    </lineage>
</organism>
<dbReference type="InterPro" id="IPR053159">
    <property type="entry name" value="Hybrid_Histidine_Kinase"/>
</dbReference>
<gene>
    <name evidence="1" type="ORF">CYCCA115_LOCUS12497</name>
</gene>